<evidence type="ECO:0000313" key="3">
    <source>
        <dbReference type="EMBL" id="AEE12188.1"/>
    </source>
</evidence>
<dbReference type="STRING" id="879243.Poras_0234"/>
<dbReference type="Proteomes" id="UP000006545">
    <property type="component" value="Chromosome"/>
</dbReference>
<evidence type="ECO:0000259" key="2">
    <source>
        <dbReference type="Pfam" id="PF22725"/>
    </source>
</evidence>
<dbReference type="Gene3D" id="3.30.360.10">
    <property type="entry name" value="Dihydrodipicolinate Reductase, domain 2"/>
    <property type="match status" value="1"/>
</dbReference>
<dbReference type="InterPro" id="IPR000683">
    <property type="entry name" value="Gfo/Idh/MocA-like_OxRdtase_N"/>
</dbReference>
<reference evidence="4" key="1">
    <citation type="submission" date="2011-04" db="EMBL/GenBank/DDBJ databases">
        <title>The complete genome of Porphyromonas asaccharolytica DSM 20707.</title>
        <authorList>
            <person name="Lucas S."/>
            <person name="Han J."/>
            <person name="Lapidus A."/>
            <person name="Bruce D."/>
            <person name="Goodwin L."/>
            <person name="Pitluck S."/>
            <person name="Peters L."/>
            <person name="Kyrpides N."/>
            <person name="Mavromatis K."/>
            <person name="Ivanova N."/>
            <person name="Ovchinnikova G."/>
            <person name="Pagani I."/>
            <person name="Lu M."/>
            <person name="Detter J.C."/>
            <person name="Tapia R."/>
            <person name="Han C."/>
            <person name="Land M."/>
            <person name="Hauser L."/>
            <person name="Markowitz V."/>
            <person name="Cheng J.-F."/>
            <person name="Hugenholtz P."/>
            <person name="Woyke T."/>
            <person name="Wu D."/>
            <person name="Gronow S."/>
            <person name="Wellnitz S."/>
            <person name="Brambilla E."/>
            <person name="Klenk H.-P."/>
            <person name="Eisen J.A."/>
        </authorList>
    </citation>
    <scope>NUCLEOTIDE SEQUENCE [LARGE SCALE GENOMIC DNA]</scope>
    <source>
        <strain evidence="4">ATCC 25260 / DSM 20707 / VPI 4198</strain>
    </source>
</reference>
<keyword evidence="4" id="KW-1185">Reference proteome</keyword>
<protein>
    <submittedName>
        <fullName evidence="3">Oxidoreductase domain protein</fullName>
    </submittedName>
</protein>
<accession>F4KM00</accession>
<dbReference type="InterPro" id="IPR055170">
    <property type="entry name" value="GFO_IDH_MocA-like_dom"/>
</dbReference>
<dbReference type="PANTHER" id="PTHR43249:SF1">
    <property type="entry name" value="D-GLUCOSIDE 3-DEHYDROGENASE"/>
    <property type="match status" value="1"/>
</dbReference>
<dbReference type="GO" id="GO:0000166">
    <property type="term" value="F:nucleotide binding"/>
    <property type="evidence" value="ECO:0007669"/>
    <property type="project" value="InterPro"/>
</dbReference>
<dbReference type="Pfam" id="PF22725">
    <property type="entry name" value="GFO_IDH_MocA_C3"/>
    <property type="match status" value="1"/>
</dbReference>
<evidence type="ECO:0000259" key="1">
    <source>
        <dbReference type="Pfam" id="PF01408"/>
    </source>
</evidence>
<dbReference type="InterPro" id="IPR036291">
    <property type="entry name" value="NAD(P)-bd_dom_sf"/>
</dbReference>
<dbReference type="KEGG" id="pah:Poras_0234"/>
<dbReference type="SUPFAM" id="SSF51735">
    <property type="entry name" value="NAD(P)-binding Rossmann-fold domains"/>
    <property type="match status" value="1"/>
</dbReference>
<dbReference type="EMBL" id="CP002689">
    <property type="protein sequence ID" value="AEE12188.1"/>
    <property type="molecule type" value="Genomic_DNA"/>
</dbReference>
<gene>
    <name evidence="3" type="ordered locus">Poras_0234</name>
</gene>
<dbReference type="Gene3D" id="3.40.50.720">
    <property type="entry name" value="NAD(P)-binding Rossmann-like Domain"/>
    <property type="match status" value="1"/>
</dbReference>
<feature type="domain" description="GFO/IDH/MocA-like oxidoreductase" evidence="2">
    <location>
        <begin position="151"/>
        <end position="273"/>
    </location>
</feature>
<name>F4KM00_PORAD</name>
<dbReference type="AlphaFoldDB" id="F4KM00"/>
<dbReference type="OrthoDB" id="9815825at2"/>
<evidence type="ECO:0000313" key="4">
    <source>
        <dbReference type="Proteomes" id="UP000006545"/>
    </source>
</evidence>
<proteinExistence type="predicted"/>
<dbReference type="Pfam" id="PF01408">
    <property type="entry name" value="GFO_IDH_MocA"/>
    <property type="match status" value="1"/>
</dbReference>
<dbReference type="HOGENOM" id="CLU_023194_1_0_10"/>
<dbReference type="SUPFAM" id="SSF55347">
    <property type="entry name" value="Glyceraldehyde-3-phosphate dehydrogenase-like, C-terminal domain"/>
    <property type="match status" value="1"/>
</dbReference>
<sequence>MTAKHNDLATSSPTPLHSPLRWVVVGCGHIGRRHMEHISKHPQTQLAGMVDVLRASECGAAQFAEVPFYPSVEELLERGGDTFDVASICVPNGLHYPIALELIKAGKSLLIEKPAVLHPDEGEELIALAKAHGCHLYSVLQNRFTPVSAWLHQVIEKKRLGKLYQIELQCLWNRDERYYLPRRWHGDLKLDGGTLFTQYSHFLDLLIWCFGMPEVQGGSFYNYNHQTMVDFEDSGVVQLTFPQDTTGLLTYSTAVYGTNCGVRLTVLGERGCIVLDGPFMNKLTHCVIDGYDRPDLGESEPGNAYGAYSGSAQNHHFVIDHTARALLGDPTAQAVEIEDALRVVRLIRSIYQYNPYLSDK</sequence>
<dbReference type="PANTHER" id="PTHR43249">
    <property type="entry name" value="UDP-N-ACETYL-2-AMINO-2-DEOXY-D-GLUCURONATE OXIDASE"/>
    <property type="match status" value="1"/>
</dbReference>
<dbReference type="InterPro" id="IPR052515">
    <property type="entry name" value="Gfo/Idh/MocA_Oxidoreductase"/>
</dbReference>
<feature type="domain" description="Gfo/Idh/MocA-like oxidoreductase N-terminal" evidence="1">
    <location>
        <begin position="20"/>
        <end position="136"/>
    </location>
</feature>
<dbReference type="eggNOG" id="COG0673">
    <property type="taxonomic scope" value="Bacteria"/>
</dbReference>
<dbReference type="RefSeq" id="WP_013759869.1">
    <property type="nucleotide sequence ID" value="NC_015501.1"/>
</dbReference>
<organism evidence="3 4">
    <name type="scientific">Porphyromonas asaccharolytica (strain ATCC 25260 / DSM 20707 / BCRC 10618 / CCUG 7834 / JCM 6326 / LMG 13178 / VPI 4198 / B440)</name>
    <name type="common">Bacteroides asaccharolyticus</name>
    <dbReference type="NCBI Taxonomy" id="879243"/>
    <lineage>
        <taxon>Bacteria</taxon>
        <taxon>Pseudomonadati</taxon>
        <taxon>Bacteroidota</taxon>
        <taxon>Bacteroidia</taxon>
        <taxon>Bacteroidales</taxon>
        <taxon>Porphyromonadaceae</taxon>
        <taxon>Porphyromonas</taxon>
    </lineage>
</organism>